<dbReference type="Proteomes" id="UP000009359">
    <property type="component" value="Unassembled WGS sequence"/>
</dbReference>
<evidence type="ECO:0000259" key="2">
    <source>
        <dbReference type="Pfam" id="PF13763"/>
    </source>
</evidence>
<evidence type="ECO:0000256" key="1">
    <source>
        <dbReference type="SAM" id="MobiDB-lite"/>
    </source>
</evidence>
<dbReference type="GeneID" id="4683906"/>
<keyword evidence="4" id="KW-1185">Reference proteome</keyword>
<proteinExistence type="predicted"/>
<dbReference type="Pfam" id="PF13763">
    <property type="entry name" value="DUF4167"/>
    <property type="match status" value="1"/>
</dbReference>
<dbReference type="InterPro" id="IPR025430">
    <property type="entry name" value="DUF4167"/>
</dbReference>
<feature type="region of interest" description="Disordered" evidence="1">
    <location>
        <begin position="89"/>
        <end position="216"/>
    </location>
</feature>
<protein>
    <recommendedName>
        <fullName evidence="2">DUF4167 domain-containing protein</fullName>
    </recommendedName>
</protein>
<accession>A0ABN0IHT2</accession>
<feature type="compositionally biased region" description="Low complexity" evidence="1">
    <location>
        <begin position="12"/>
        <end position="29"/>
    </location>
</feature>
<feature type="compositionally biased region" description="Basic residues" evidence="1">
    <location>
        <begin position="1"/>
        <end position="11"/>
    </location>
</feature>
<gene>
    <name evidence="3" type="ORF">BbINS_01161</name>
</gene>
<feature type="compositionally biased region" description="Basic and acidic residues" evidence="1">
    <location>
        <begin position="92"/>
        <end position="116"/>
    </location>
</feature>
<dbReference type="RefSeq" id="WP_005766108.1">
    <property type="nucleotide sequence ID" value="NZ_AMQK01000004.1"/>
</dbReference>
<organism evidence="3 4">
    <name type="scientific">Bartonella bacilliformis INS</name>
    <dbReference type="NCBI Taxonomy" id="1206782"/>
    <lineage>
        <taxon>Bacteria</taxon>
        <taxon>Pseudomonadati</taxon>
        <taxon>Pseudomonadota</taxon>
        <taxon>Alphaproteobacteria</taxon>
        <taxon>Hyphomicrobiales</taxon>
        <taxon>Bartonellaceae</taxon>
        <taxon>Bartonella</taxon>
    </lineage>
</organism>
<evidence type="ECO:0000313" key="3">
    <source>
        <dbReference type="EMBL" id="EKS45879.1"/>
    </source>
</evidence>
<dbReference type="EMBL" id="AMQK01000004">
    <property type="protein sequence ID" value="EKS45879.1"/>
    <property type="molecule type" value="Genomic_DNA"/>
</dbReference>
<comment type="caution">
    <text evidence="3">The sequence shown here is derived from an EMBL/GenBank/DDBJ whole genome shotgun (WGS) entry which is preliminary data.</text>
</comment>
<feature type="domain" description="DUF4167" evidence="2">
    <location>
        <begin position="10"/>
        <end position="83"/>
    </location>
</feature>
<feature type="region of interest" description="Disordered" evidence="1">
    <location>
        <begin position="1"/>
        <end position="37"/>
    </location>
</feature>
<name>A0ABN0IHT2_BARBA</name>
<sequence length="216" mass="24490">MRPQQNRRVRGHNNNNNNHRRNPNPLSRNYESNGPDIKVRGNAQQIADKYISLSYDAQGAGDRVMSENYLQHAEHYLRIILAAAGQMPPQNQRDENLEQECEDGKTDGTKKEELNGEKPVSYAQVPRKNDRRKGREKPQQNGDASEIHTVADANGSLEQPPVAKKPPAVKKAHLAEFSESEDEEIDTVVSLPSIKEEVRKKPRRRPSPPSYVEEKL</sequence>
<evidence type="ECO:0000313" key="4">
    <source>
        <dbReference type="Proteomes" id="UP000009359"/>
    </source>
</evidence>
<reference evidence="3 4" key="1">
    <citation type="journal article" date="2013" name="Genome Announc.">
        <title>Whole Genome Sequencing and Comparative Analysis of Bartonella bacilliformis Strain INS, the Causative Agent of Carrion's Disease.</title>
        <authorList>
            <person name="Tarazona D."/>
            <person name="Padilla C."/>
            <person name="Caceres O."/>
            <person name="Montenegro J.D."/>
            <person name="Bailon H."/>
            <person name="Ventura G."/>
            <person name="Mendoza G."/>
            <person name="Anaya E."/>
            <person name="Guio H."/>
        </authorList>
    </citation>
    <scope>NUCLEOTIDE SEQUENCE [LARGE SCALE GENOMIC DNA]</scope>
    <source>
        <strain evidence="3 4">INS</strain>
    </source>
</reference>